<evidence type="ECO:0000313" key="1">
    <source>
        <dbReference type="EMBL" id="ACN25662.1"/>
    </source>
</evidence>
<reference evidence="1" key="1">
    <citation type="journal article" date="2009" name="PLoS Genet.">
        <title>Sequencing, mapping, and analysis of 27,455 maize full-length cDNAs.</title>
        <authorList>
            <person name="Soderlund C."/>
            <person name="Descour A."/>
            <person name="Kudrna D."/>
            <person name="Bomhoff M."/>
            <person name="Boyd L."/>
            <person name="Currie J."/>
            <person name="Angelova A."/>
            <person name="Collura K."/>
            <person name="Wissotski M."/>
            <person name="Ashley E."/>
            <person name="Morrow D."/>
            <person name="Fernandes J."/>
            <person name="Walbot V."/>
            <person name="Yu Y."/>
        </authorList>
    </citation>
    <scope>NUCLEOTIDE SEQUENCE</scope>
    <source>
        <strain evidence="1">B73</strain>
    </source>
</reference>
<accession>C0HF59</accession>
<dbReference type="EMBL" id="BT060965">
    <property type="protein sequence ID" value="ACN25662.1"/>
    <property type="molecule type" value="mRNA"/>
</dbReference>
<sequence>MTYNFFGGNFRECILLMRRHAQSRWIHSVSTVDLMDTSPAFGAGCNAYLKRTLQVLRQILRGRRWSVGNAFSGSPHCHSYPRNPMMSLQQTMTIMQLCLELRIQALFRYTQEHPTPGQNSLTSTSLMLPTSAMTQARSRTLLKTASTCPQTRLR</sequence>
<name>C0HF59_MAIZE</name>
<dbReference type="AlphaFoldDB" id="C0HF59"/>
<proteinExistence type="evidence at transcript level"/>
<organism evidence="1">
    <name type="scientific">Zea mays</name>
    <name type="common">Maize</name>
    <dbReference type="NCBI Taxonomy" id="4577"/>
    <lineage>
        <taxon>Eukaryota</taxon>
        <taxon>Viridiplantae</taxon>
        <taxon>Streptophyta</taxon>
        <taxon>Embryophyta</taxon>
        <taxon>Tracheophyta</taxon>
        <taxon>Spermatophyta</taxon>
        <taxon>Magnoliopsida</taxon>
        <taxon>Liliopsida</taxon>
        <taxon>Poales</taxon>
        <taxon>Poaceae</taxon>
        <taxon>PACMAD clade</taxon>
        <taxon>Panicoideae</taxon>
        <taxon>Andropogonodae</taxon>
        <taxon>Andropogoneae</taxon>
        <taxon>Tripsacinae</taxon>
        <taxon>Zea</taxon>
    </lineage>
</organism>
<protein>
    <submittedName>
        <fullName evidence="1">Uncharacterized protein</fullName>
    </submittedName>
</protein>